<dbReference type="InterPro" id="IPR011047">
    <property type="entry name" value="Quinoprotein_ADH-like_sf"/>
</dbReference>
<feature type="repeat" description="WD" evidence="3">
    <location>
        <begin position="964"/>
        <end position="986"/>
    </location>
</feature>
<dbReference type="InterPro" id="IPR015943">
    <property type="entry name" value="WD40/YVTN_repeat-like_dom_sf"/>
</dbReference>
<comment type="caution">
    <text evidence="5">The sequence shown here is derived from an EMBL/GenBank/DDBJ whole genome shotgun (WGS) entry which is preliminary data.</text>
</comment>
<feature type="repeat" description="WD" evidence="3">
    <location>
        <begin position="1128"/>
        <end position="1160"/>
    </location>
</feature>
<evidence type="ECO:0000256" key="2">
    <source>
        <dbReference type="ARBA" id="ARBA00022737"/>
    </source>
</evidence>
<sequence length="1479" mass="156466">MDTEQHVRAIADLLAPYGVRTTEWLVSAEERNRQRVEERLASWAGGSVSPADGTVLYWVGHGTARHLAHHQTPAPITHGVTPYDIAQAVGDRQGHPGNEDSWAIVILDACFSKSFAREVHKELFTHYGAAARYLLLSTAAEGFTELGAFTEALHRALHATFPTQRFIGLSTLGRALASRLRGFVDDLTIDDDRDQLVRLTPAAATAVSAPLDQIAEIQAVIDQLPADEIQAVIDQLPADEQRHFVPKASGAELGELAWYFHGRTIQRDEILHWLNTATSGVLVVTGPAGAGKSALLGHVLLHTNTRLRDVLIRHGHFTALPPGIPCPEDPFDLTVHLAGLSLARVLYLVADAAGLTGLAQAATRGQHFADVIAQLLAALRDRQEPLTLLFDALDEAEQPLLVADQLLRPLAALSGVRLIVGTRRSTREGPDQPTSADSDLLDALRPSLSTLHGPATGRLPDVEVTRDPEAIASYLRAKLDAAKERGALVADDTLIAEAVRRLVTDQRQNGAEPQQFLYARLAAHELLNDPALLADPTLLVGRTHRELFTRALERLHRTNPHYTPLLRALGLAQGRGLPDQDDIWATAADALAPDSAPTRDSIPGLLRDAAPYLALDHESGQSVYRLAHRTFTEHFTTAPDTDQAHAAITTALARHTRHTLRRQSERDAASEPPDVSPYTCHHLAAHARLGHTAGGMTALANHLDVLDTLDLTSITTNVLHHGLNPNVLPPAIAGTVLFQHHARETAPGQERYAATTWRRWWRRLGTTYIQSTPPPTEPHAHYSGQWIPTLVSGALGRRQLHLQLTGHSGSVNAVAVFTAPDGTPRLASAGNDGTVRIWDPATGAQVGEPLTGHDDWVNAVAVFTAPDGTPHLATGGDDGTVRIWDPATGAQVGEPLTGHDGRVNAVAVFTAPDGTPHLATGGDDGTVRIWNPATGAQVGEPLTSLNVQVEVVAVFTAPDGTPHLATGGDDGTVRIWNPATGAQVGEPLTSLNVQVEVVAVFTAPDGTPRLATASLDKTVRIWNPTTGNQVGEPLTVRRGWVQAVVVFTAPDGTPRLASAGNDDTVRIWDPATGTQVGEPLTDPTGAAGAAAVFTALDGTPRLATGSHDGTVRIWNPATGNQVGELTGHDGPTGAVTAFTALDGTPRLATGGDDGTVRIWNPATGAQRGGSLASYDRWVNAVAVFSASDGTPRIASARNDGTVRIWNPATGAQVGAPLTGHSGPLRAMAVFTAPDGTPRLATGGDDGTVRIWDPATGAQRSRPLARHGFPLRAMAVFTAPDGTPRLAIAGSDAAVRIWNPATGTQDREPLAGNAGAMVVLTTPEGIPRLATGSDDGTVRIWDPATGTQVGKPLAGHRTWVEAVTAFSASDGTPRIASASNDGTVRIWNPATGTQVGEPLTGHRRWVRAVAAFAAPDGTPRLATGGDDGTVRIWNPRTRTEHVLPLEDVVLTLTAGRGLLIAGTASGHLVIDVSSVPTNIT</sequence>
<dbReference type="RefSeq" id="WP_253804446.1">
    <property type="nucleotide sequence ID" value="NZ_JAMZDX010000008.1"/>
</dbReference>
<feature type="repeat" description="WD" evidence="3">
    <location>
        <begin position="1217"/>
        <end position="1261"/>
    </location>
</feature>
<feature type="repeat" description="WD" evidence="3">
    <location>
        <begin position="1010"/>
        <end position="1032"/>
    </location>
</feature>
<protein>
    <submittedName>
        <fullName evidence="5">WD40 repeat protein</fullName>
    </submittedName>
</protein>
<dbReference type="PRINTS" id="PR00320">
    <property type="entry name" value="GPROTEINBRPT"/>
</dbReference>
<dbReference type="PROSITE" id="PS50294">
    <property type="entry name" value="WD_REPEATS_REGION"/>
    <property type="match status" value="6"/>
</dbReference>
<dbReference type="Gene3D" id="3.40.50.300">
    <property type="entry name" value="P-loop containing nucleotide triphosphate hydrolases"/>
    <property type="match status" value="1"/>
</dbReference>
<keyword evidence="6" id="KW-1185">Reference proteome</keyword>
<evidence type="ECO:0000313" key="5">
    <source>
        <dbReference type="EMBL" id="MCP2314100.1"/>
    </source>
</evidence>
<feature type="repeat" description="WD" evidence="3">
    <location>
        <begin position="1056"/>
        <end position="1078"/>
    </location>
</feature>
<reference evidence="5 6" key="1">
    <citation type="submission" date="2022-06" db="EMBL/GenBank/DDBJ databases">
        <title>Sequencing the genomes of 1000 actinobacteria strains.</title>
        <authorList>
            <person name="Klenk H.-P."/>
        </authorList>
    </citation>
    <scope>NUCLEOTIDE SEQUENCE [LARGE SCALE GENOMIC DNA]</scope>
    <source>
        <strain evidence="5 6">DSM 41656</strain>
    </source>
</reference>
<dbReference type="PANTHER" id="PTHR19848:SF8">
    <property type="entry name" value="F-BOX AND WD REPEAT DOMAIN CONTAINING 7"/>
    <property type="match status" value="1"/>
</dbReference>
<name>A0ABT1J9H6_9ACTN</name>
<evidence type="ECO:0000259" key="4">
    <source>
        <dbReference type="Pfam" id="PF13191"/>
    </source>
</evidence>
<dbReference type="PANTHER" id="PTHR19848">
    <property type="entry name" value="WD40 REPEAT PROTEIN"/>
    <property type="match status" value="1"/>
</dbReference>
<keyword evidence="2" id="KW-0677">Repeat</keyword>
<dbReference type="SUPFAM" id="SSF52540">
    <property type="entry name" value="P-loop containing nucleoside triphosphate hydrolases"/>
    <property type="match status" value="1"/>
</dbReference>
<dbReference type="InterPro" id="IPR020472">
    <property type="entry name" value="WD40_PAC1"/>
</dbReference>
<feature type="repeat" description="WD" evidence="3">
    <location>
        <begin position="1102"/>
        <end position="1124"/>
    </location>
</feature>
<keyword evidence="1 3" id="KW-0853">WD repeat</keyword>
<dbReference type="InterPro" id="IPR041664">
    <property type="entry name" value="AAA_16"/>
</dbReference>
<dbReference type="InterPro" id="IPR027417">
    <property type="entry name" value="P-loop_NTPase"/>
</dbReference>
<dbReference type="EMBL" id="JAMZDX010000008">
    <property type="protein sequence ID" value="MCP2314100.1"/>
    <property type="molecule type" value="Genomic_DNA"/>
</dbReference>
<proteinExistence type="predicted"/>
<feature type="repeat" description="WD" evidence="3">
    <location>
        <begin position="1398"/>
        <end position="1433"/>
    </location>
</feature>
<dbReference type="Proteomes" id="UP001206483">
    <property type="component" value="Unassembled WGS sequence"/>
</dbReference>
<dbReference type="Gene3D" id="2.130.10.10">
    <property type="entry name" value="YVTN repeat-like/Quinoprotein amine dehydrogenase"/>
    <property type="match status" value="5"/>
</dbReference>
<dbReference type="Pfam" id="PF13191">
    <property type="entry name" value="AAA_16"/>
    <property type="match status" value="1"/>
</dbReference>
<organism evidence="5 6">
    <name type="scientific">Kitasatospora paracochleata</name>
    <dbReference type="NCBI Taxonomy" id="58354"/>
    <lineage>
        <taxon>Bacteria</taxon>
        <taxon>Bacillati</taxon>
        <taxon>Actinomycetota</taxon>
        <taxon>Actinomycetes</taxon>
        <taxon>Kitasatosporales</taxon>
        <taxon>Streptomycetaceae</taxon>
        <taxon>Kitasatospora</taxon>
    </lineage>
</organism>
<dbReference type="SUPFAM" id="SSF50998">
    <property type="entry name" value="Quinoprotein alcohol dehydrogenase-like"/>
    <property type="match status" value="1"/>
</dbReference>
<dbReference type="Pfam" id="PF00400">
    <property type="entry name" value="WD40"/>
    <property type="match status" value="12"/>
</dbReference>
<dbReference type="InterPro" id="IPR001680">
    <property type="entry name" value="WD40_rpt"/>
</dbReference>
<feature type="repeat" description="WD" evidence="3">
    <location>
        <begin position="850"/>
        <end position="894"/>
    </location>
</feature>
<dbReference type="CDD" id="cd00200">
    <property type="entry name" value="WD40"/>
    <property type="match status" value="2"/>
</dbReference>
<feature type="repeat" description="WD" evidence="3">
    <location>
        <begin position="1352"/>
        <end position="1396"/>
    </location>
</feature>
<feature type="repeat" description="WD" evidence="3">
    <location>
        <begin position="804"/>
        <end position="848"/>
    </location>
</feature>
<gene>
    <name evidence="5" type="ORF">FHR36_007299</name>
</gene>
<evidence type="ECO:0000256" key="1">
    <source>
        <dbReference type="ARBA" id="ARBA00022574"/>
    </source>
</evidence>
<evidence type="ECO:0000256" key="3">
    <source>
        <dbReference type="PROSITE-ProRule" id="PRU00221"/>
    </source>
</evidence>
<feature type="repeat" description="WD" evidence="3">
    <location>
        <begin position="896"/>
        <end position="940"/>
    </location>
</feature>
<accession>A0ABT1J9H6</accession>
<dbReference type="PROSITE" id="PS50082">
    <property type="entry name" value="WD_REPEATS_2"/>
    <property type="match status" value="12"/>
</dbReference>
<feature type="repeat" description="WD" evidence="3">
    <location>
        <begin position="1309"/>
        <end position="1350"/>
    </location>
</feature>
<evidence type="ECO:0000313" key="6">
    <source>
        <dbReference type="Proteomes" id="UP001206483"/>
    </source>
</evidence>
<feature type="domain" description="Orc1-like AAA ATPase" evidence="4">
    <location>
        <begin position="260"/>
        <end position="398"/>
    </location>
</feature>
<dbReference type="SMART" id="SM00320">
    <property type="entry name" value="WD40"/>
    <property type="match status" value="14"/>
</dbReference>